<evidence type="ECO:0000313" key="2">
    <source>
        <dbReference type="EMBL" id="CEZ19337.1"/>
    </source>
</evidence>
<dbReference type="Pfam" id="PF00085">
    <property type="entry name" value="Thioredoxin"/>
    <property type="match status" value="1"/>
</dbReference>
<feature type="domain" description="Thioredoxin" evidence="1">
    <location>
        <begin position="1"/>
        <end position="105"/>
    </location>
</feature>
<organism evidence="2 3">
    <name type="scientific">Candidatus Methylopumilus planktonicus</name>
    <dbReference type="NCBI Taxonomy" id="1581557"/>
    <lineage>
        <taxon>Bacteria</taxon>
        <taxon>Pseudomonadati</taxon>
        <taxon>Pseudomonadota</taxon>
        <taxon>Betaproteobacteria</taxon>
        <taxon>Nitrosomonadales</taxon>
        <taxon>Methylophilaceae</taxon>
        <taxon>Candidatus Methylopumilus</taxon>
    </lineage>
</organism>
<dbReference type="HOGENOM" id="CLU_090389_10_4_4"/>
<dbReference type="RefSeq" id="WP_046487472.1">
    <property type="nucleotide sequence ID" value="NZ_CP040980.1"/>
</dbReference>
<dbReference type="Proteomes" id="UP000064007">
    <property type="component" value="Chromosome 1"/>
</dbReference>
<dbReference type="CDD" id="cd02947">
    <property type="entry name" value="TRX_family"/>
    <property type="match status" value="1"/>
</dbReference>
<dbReference type="EMBL" id="LN827929">
    <property type="protein sequence ID" value="CEZ19337.1"/>
    <property type="molecule type" value="Genomic_DNA"/>
</dbReference>
<dbReference type="InterPro" id="IPR013766">
    <property type="entry name" value="Thioredoxin_domain"/>
</dbReference>
<gene>
    <name evidence="2" type="primary">trxC</name>
    <name evidence="2" type="ORF">BN1208_0444</name>
</gene>
<dbReference type="KEGG" id="mbat:BN1208_0444"/>
<dbReference type="Gene3D" id="3.40.30.10">
    <property type="entry name" value="Glutaredoxin"/>
    <property type="match status" value="1"/>
</dbReference>
<sequence>MATVKLTKKNFKKTIEDNDFVIVDFWAPWCEPCIEFTPIFEAASEKNKDILFGMVDIEADTEIGEYFQVEKIPGLLIIREQAGIHTQIGQIGASALDEIIKWAREHDMSTVRDYYEREAKGEIKAAQEK</sequence>
<dbReference type="OrthoDB" id="9790390at2"/>
<keyword evidence="3" id="KW-1185">Reference proteome</keyword>
<dbReference type="PROSITE" id="PS51352">
    <property type="entry name" value="THIOREDOXIN_2"/>
    <property type="match status" value="1"/>
</dbReference>
<accession>A0A0D6EUR2</accession>
<dbReference type="InterPro" id="IPR036249">
    <property type="entry name" value="Thioredoxin-like_sf"/>
</dbReference>
<dbReference type="SUPFAM" id="SSF52833">
    <property type="entry name" value="Thioredoxin-like"/>
    <property type="match status" value="1"/>
</dbReference>
<dbReference type="AlphaFoldDB" id="A0A0D6EUR2"/>
<evidence type="ECO:0000313" key="3">
    <source>
        <dbReference type="Proteomes" id="UP000064007"/>
    </source>
</evidence>
<name>A0A0D6EUR2_9PROT</name>
<proteinExistence type="predicted"/>
<protein>
    <submittedName>
        <fullName evidence="2">Putative thioredoxin-2</fullName>
    </submittedName>
</protein>
<reference evidence="3" key="1">
    <citation type="submission" date="2014-12" db="EMBL/GenBank/DDBJ databases">
        <authorList>
            <person name="Salcher M.M."/>
        </authorList>
    </citation>
    <scope>NUCLEOTIDE SEQUENCE [LARGE SCALE GENOMIC DNA]</scope>
    <source>
        <strain evidence="3">MMS-10A-171</strain>
    </source>
</reference>
<dbReference type="GO" id="GO:0015035">
    <property type="term" value="F:protein-disulfide reductase activity"/>
    <property type="evidence" value="ECO:0007669"/>
    <property type="project" value="TreeGrafter"/>
</dbReference>
<dbReference type="PANTHER" id="PTHR45663:SF40">
    <property type="entry name" value="THIOREDOXIN 2"/>
    <property type="match status" value="1"/>
</dbReference>
<evidence type="ECO:0000259" key="1">
    <source>
        <dbReference type="PROSITE" id="PS51352"/>
    </source>
</evidence>
<dbReference type="GO" id="GO:0005829">
    <property type="term" value="C:cytosol"/>
    <property type="evidence" value="ECO:0007669"/>
    <property type="project" value="TreeGrafter"/>
</dbReference>
<dbReference type="PANTHER" id="PTHR45663">
    <property type="entry name" value="GEO12009P1"/>
    <property type="match status" value="1"/>
</dbReference>
<dbReference type="STRING" id="1581557.BN1208_0444"/>